<evidence type="ECO:0000256" key="7">
    <source>
        <dbReference type="ARBA" id="ARBA00023136"/>
    </source>
</evidence>
<dbReference type="SMART" id="SM00382">
    <property type="entry name" value="AAA"/>
    <property type="match status" value="1"/>
</dbReference>
<name>A0A544SWR1_9BACI</name>
<dbReference type="Proteomes" id="UP000318937">
    <property type="component" value="Unassembled WGS sequence"/>
</dbReference>
<dbReference type="GO" id="GO:0015833">
    <property type="term" value="P:peptide transport"/>
    <property type="evidence" value="ECO:0007669"/>
    <property type="project" value="InterPro"/>
</dbReference>
<dbReference type="InterPro" id="IPR003593">
    <property type="entry name" value="AAA+_ATPase"/>
</dbReference>
<evidence type="ECO:0000256" key="3">
    <source>
        <dbReference type="ARBA" id="ARBA00022448"/>
    </source>
</evidence>
<evidence type="ECO:0000259" key="8">
    <source>
        <dbReference type="PROSITE" id="PS50893"/>
    </source>
</evidence>
<dbReference type="AlphaFoldDB" id="A0A544SWR1"/>
<dbReference type="Pfam" id="PF08352">
    <property type="entry name" value="oligo_HPY"/>
    <property type="match status" value="1"/>
</dbReference>
<dbReference type="PROSITE" id="PS00211">
    <property type="entry name" value="ABC_TRANSPORTER_1"/>
    <property type="match status" value="1"/>
</dbReference>
<dbReference type="InterPro" id="IPR003439">
    <property type="entry name" value="ABC_transporter-like_ATP-bd"/>
</dbReference>
<dbReference type="InterPro" id="IPR017871">
    <property type="entry name" value="ABC_transporter-like_CS"/>
</dbReference>
<dbReference type="NCBIfam" id="TIGR01727">
    <property type="entry name" value="oligo_HPY"/>
    <property type="match status" value="1"/>
</dbReference>
<protein>
    <submittedName>
        <fullName evidence="9">ABC transporter ATP-binding protein</fullName>
    </submittedName>
</protein>
<comment type="similarity">
    <text evidence="2">Belongs to the ABC transporter superfamily.</text>
</comment>
<evidence type="ECO:0000256" key="5">
    <source>
        <dbReference type="ARBA" id="ARBA00022741"/>
    </source>
</evidence>
<accession>A0A544SWR1</accession>
<keyword evidence="4" id="KW-1003">Cell membrane</keyword>
<dbReference type="InterPro" id="IPR027417">
    <property type="entry name" value="P-loop_NTPase"/>
</dbReference>
<feature type="domain" description="ABC transporter" evidence="8">
    <location>
        <begin position="16"/>
        <end position="265"/>
    </location>
</feature>
<dbReference type="GO" id="GO:0005524">
    <property type="term" value="F:ATP binding"/>
    <property type="evidence" value="ECO:0007669"/>
    <property type="project" value="UniProtKB-KW"/>
</dbReference>
<dbReference type="GO" id="GO:0016887">
    <property type="term" value="F:ATP hydrolysis activity"/>
    <property type="evidence" value="ECO:0007669"/>
    <property type="project" value="InterPro"/>
</dbReference>
<sequence>MKEGIQLSTLKPLLEIRNLDVSFRTQDSSLRIVHGLNLTLAQGETIGIVGESGSGKSVTSLAIMGLLPKPTGFISNGEILLDGRKISDLKEKEMRELRGNDISMIFQEPMTSLNPVFTIGDQLSEPLKRHKKMSRKERRTRIIDMLRTLGISRPEKIIDEYPHQLSGGMRQRIMISLAMLGEPKLLIADEPTTALDVTIQAQILDLIRTINKQKNTSVMLITHDLGVVAEICDKVAVMYAGEIVEYTDVRTLFDKPLHPYTQGLIASMPNMNERKGELYSIAGNVPRPTDLPKGCHFSTRCMYAMDCCHEEAPPTTSNGCHSVRCWLHVDQPEGHSVEIEEEKNVQYAVRS</sequence>
<gene>
    <name evidence="9" type="ORF">FG383_15775</name>
</gene>
<dbReference type="GO" id="GO:0005886">
    <property type="term" value="C:plasma membrane"/>
    <property type="evidence" value="ECO:0007669"/>
    <property type="project" value="UniProtKB-SubCell"/>
</dbReference>
<keyword evidence="7" id="KW-0472">Membrane</keyword>
<dbReference type="PANTHER" id="PTHR43297">
    <property type="entry name" value="OLIGOPEPTIDE TRANSPORT ATP-BINDING PROTEIN APPD"/>
    <property type="match status" value="1"/>
</dbReference>
<evidence type="ECO:0000256" key="2">
    <source>
        <dbReference type="ARBA" id="ARBA00005417"/>
    </source>
</evidence>
<dbReference type="Gene3D" id="3.40.50.300">
    <property type="entry name" value="P-loop containing nucleotide triphosphate hydrolases"/>
    <property type="match status" value="1"/>
</dbReference>
<keyword evidence="6 9" id="KW-0067">ATP-binding</keyword>
<keyword evidence="5" id="KW-0547">Nucleotide-binding</keyword>
<evidence type="ECO:0000313" key="9">
    <source>
        <dbReference type="EMBL" id="TQR09654.1"/>
    </source>
</evidence>
<reference evidence="9 10" key="1">
    <citation type="submission" date="2019-05" db="EMBL/GenBank/DDBJ databases">
        <title>Psychrobacillus vulpis sp. nov., a new species isolated from feces of a red fox that inhabits in The Tablas de Daimiel Natural Park, Albacete, Spain.</title>
        <authorList>
            <person name="Rodriguez M."/>
            <person name="Reina J.C."/>
            <person name="Bejar V."/>
            <person name="Llamas I."/>
        </authorList>
    </citation>
    <scope>NUCLEOTIDE SEQUENCE [LARGE SCALE GENOMIC DNA]</scope>
    <source>
        <strain evidence="9 10">NHI-2</strain>
    </source>
</reference>
<evidence type="ECO:0000256" key="1">
    <source>
        <dbReference type="ARBA" id="ARBA00004202"/>
    </source>
</evidence>
<dbReference type="SUPFAM" id="SSF52540">
    <property type="entry name" value="P-loop containing nucleoside triphosphate hydrolases"/>
    <property type="match status" value="1"/>
</dbReference>
<dbReference type="OrthoDB" id="9802264at2"/>
<comment type="caution">
    <text evidence="9">The sequence shown here is derived from an EMBL/GenBank/DDBJ whole genome shotgun (WGS) entry which is preliminary data.</text>
</comment>
<dbReference type="EMBL" id="VDGG01000039">
    <property type="protein sequence ID" value="TQR09654.1"/>
    <property type="molecule type" value="Genomic_DNA"/>
</dbReference>
<dbReference type="InterPro" id="IPR013563">
    <property type="entry name" value="Oligopep_ABC_C"/>
</dbReference>
<dbReference type="Pfam" id="PF00005">
    <property type="entry name" value="ABC_tran"/>
    <property type="match status" value="1"/>
</dbReference>
<dbReference type="FunFam" id="3.40.50.300:FF:000016">
    <property type="entry name" value="Oligopeptide ABC transporter ATP-binding component"/>
    <property type="match status" value="1"/>
</dbReference>
<dbReference type="PROSITE" id="PS50893">
    <property type="entry name" value="ABC_TRANSPORTER_2"/>
    <property type="match status" value="1"/>
</dbReference>
<keyword evidence="10" id="KW-1185">Reference proteome</keyword>
<proteinExistence type="inferred from homology"/>
<dbReference type="PANTHER" id="PTHR43297:SF2">
    <property type="entry name" value="DIPEPTIDE TRANSPORT ATP-BINDING PROTEIN DPPD"/>
    <property type="match status" value="1"/>
</dbReference>
<dbReference type="InterPro" id="IPR050388">
    <property type="entry name" value="ABC_Ni/Peptide_Import"/>
</dbReference>
<keyword evidence="3" id="KW-0813">Transport</keyword>
<evidence type="ECO:0000256" key="4">
    <source>
        <dbReference type="ARBA" id="ARBA00022475"/>
    </source>
</evidence>
<evidence type="ECO:0000313" key="10">
    <source>
        <dbReference type="Proteomes" id="UP000318937"/>
    </source>
</evidence>
<dbReference type="CDD" id="cd03257">
    <property type="entry name" value="ABC_NikE_OppD_transporters"/>
    <property type="match status" value="1"/>
</dbReference>
<organism evidence="9 10">
    <name type="scientific">Psychrobacillus soli</name>
    <dbReference type="NCBI Taxonomy" id="1543965"/>
    <lineage>
        <taxon>Bacteria</taxon>
        <taxon>Bacillati</taxon>
        <taxon>Bacillota</taxon>
        <taxon>Bacilli</taxon>
        <taxon>Bacillales</taxon>
        <taxon>Bacillaceae</taxon>
        <taxon>Psychrobacillus</taxon>
    </lineage>
</organism>
<comment type="subcellular location">
    <subcellularLocation>
        <location evidence="1">Cell membrane</location>
        <topology evidence="1">Peripheral membrane protein</topology>
    </subcellularLocation>
</comment>
<evidence type="ECO:0000256" key="6">
    <source>
        <dbReference type="ARBA" id="ARBA00022840"/>
    </source>
</evidence>